<dbReference type="InterPro" id="IPR002575">
    <property type="entry name" value="Aminoglycoside_PTrfase"/>
</dbReference>
<dbReference type="InterPro" id="IPR011009">
    <property type="entry name" value="Kinase-like_dom_sf"/>
</dbReference>
<reference evidence="2 3" key="1">
    <citation type="submission" date="2021-01" db="EMBL/GenBank/DDBJ databases">
        <title>Genome Sequencing of Type Strains.</title>
        <authorList>
            <person name="Lemaire J.F."/>
            <person name="Inderbitzin P."/>
            <person name="Collins S.B."/>
            <person name="Wespe N."/>
            <person name="Knight-Connoni V."/>
        </authorList>
    </citation>
    <scope>NUCLEOTIDE SEQUENCE [LARGE SCALE GENOMIC DNA]</scope>
    <source>
        <strain evidence="2 3">DSM 14730</strain>
    </source>
</reference>
<evidence type="ECO:0000313" key="2">
    <source>
        <dbReference type="EMBL" id="MBN3544830.1"/>
    </source>
</evidence>
<dbReference type="EMBL" id="JAFHKS010000042">
    <property type="protein sequence ID" value="MBN3544830.1"/>
    <property type="molecule type" value="Genomic_DNA"/>
</dbReference>
<protein>
    <submittedName>
        <fullName evidence="2">Aminoglycoside phosphotransferase family protein</fullName>
    </submittedName>
</protein>
<gene>
    <name evidence="2" type="ORF">JYA64_05970</name>
</gene>
<accession>A0ABS2ZA94</accession>
<feature type="domain" description="Protein kinase" evidence="1">
    <location>
        <begin position="1"/>
        <end position="272"/>
    </location>
</feature>
<proteinExistence type="predicted"/>
<dbReference type="Pfam" id="PF01636">
    <property type="entry name" value="APH"/>
    <property type="match status" value="1"/>
</dbReference>
<keyword evidence="3" id="KW-1185">Reference proteome</keyword>
<dbReference type="InterPro" id="IPR000719">
    <property type="entry name" value="Prot_kinase_dom"/>
</dbReference>
<dbReference type="Gene3D" id="3.90.1200.10">
    <property type="match status" value="1"/>
</dbReference>
<sequence>METLQVIGEGNTAQVVALSHQKVAKLFFAHVTEAAIEHEYVIHQAISNLGLPTPFVYKREMIHGKRAVIYERISGPTLIRQIENKPWRAFPLIMQLAKLHANVHDTKKLSNLPSLHDVIKKKISSVDAINEEEKTMIGLHLKKLSDGNSLCHGDFHPDNVLLSERGPIIIDWTDATMGNRLADVARTLLILKYGGLPDHTSQIRFRTTLYIRKLLASHYVRSYKKGYDFPVKELENWTLPIAAARLSENLPLREKKQLVSFIQQYLKDGKTH</sequence>
<evidence type="ECO:0000313" key="3">
    <source>
        <dbReference type="Proteomes" id="UP001319060"/>
    </source>
</evidence>
<organism evidence="2 3">
    <name type="scientific">Fictibacillus barbaricus</name>
    <dbReference type="NCBI Taxonomy" id="182136"/>
    <lineage>
        <taxon>Bacteria</taxon>
        <taxon>Bacillati</taxon>
        <taxon>Bacillota</taxon>
        <taxon>Bacilli</taxon>
        <taxon>Bacillales</taxon>
        <taxon>Fictibacillaceae</taxon>
        <taxon>Fictibacillus</taxon>
    </lineage>
</organism>
<comment type="caution">
    <text evidence="2">The sequence shown here is derived from an EMBL/GenBank/DDBJ whole genome shotgun (WGS) entry which is preliminary data.</text>
</comment>
<dbReference type="RefSeq" id="WP_188403510.1">
    <property type="nucleotide sequence ID" value="NZ_BMCE01000002.1"/>
</dbReference>
<name>A0ABS2ZA94_9BACL</name>
<dbReference type="PROSITE" id="PS50011">
    <property type="entry name" value="PROTEIN_KINASE_DOM"/>
    <property type="match status" value="1"/>
</dbReference>
<dbReference type="Proteomes" id="UP001319060">
    <property type="component" value="Unassembled WGS sequence"/>
</dbReference>
<evidence type="ECO:0000259" key="1">
    <source>
        <dbReference type="PROSITE" id="PS50011"/>
    </source>
</evidence>
<dbReference type="SUPFAM" id="SSF56112">
    <property type="entry name" value="Protein kinase-like (PK-like)"/>
    <property type="match status" value="1"/>
</dbReference>